<organism evidence="2 3">
    <name type="scientific">Ancylobacter polymorphus</name>
    <dbReference type="NCBI Taxonomy" id="223390"/>
    <lineage>
        <taxon>Bacteria</taxon>
        <taxon>Pseudomonadati</taxon>
        <taxon>Pseudomonadota</taxon>
        <taxon>Alphaproteobacteria</taxon>
        <taxon>Hyphomicrobiales</taxon>
        <taxon>Xanthobacteraceae</taxon>
        <taxon>Ancylobacter</taxon>
    </lineage>
</organism>
<dbReference type="KEGG" id="apol:K9D25_11930"/>
<proteinExistence type="predicted"/>
<feature type="region of interest" description="Disordered" evidence="1">
    <location>
        <begin position="117"/>
        <end position="181"/>
    </location>
</feature>
<sequence>MAGGNEGIKADNVIPLSKIDPERFEALGLTDHGCAQLDVWLAALGESGGAVSARQFELPVYAKGGGRTTATRVFVASRETREVWRPGDAYAALKPAQAAIDKAHVELLRQCQDELRSRPGASAAGGGNRLRATVPRRQPHRHRRGRRPAARGRRHPDRTQFRVQDQGRRFPPHSGAARQLSGEKAGWEYSLRMGPATIDFRSLPVVGGAIGAAADAFAKSGGKKAVGIDALRVGVLSTLEEPVSTAG</sequence>
<evidence type="ECO:0000256" key="1">
    <source>
        <dbReference type="SAM" id="MobiDB-lite"/>
    </source>
</evidence>
<name>A0A9E7A4Q8_9HYPH</name>
<feature type="compositionally biased region" description="Basic and acidic residues" evidence="1">
    <location>
        <begin position="157"/>
        <end position="168"/>
    </location>
</feature>
<protein>
    <submittedName>
        <fullName evidence="2">Uncharacterized protein</fullName>
    </submittedName>
</protein>
<evidence type="ECO:0000313" key="3">
    <source>
        <dbReference type="Proteomes" id="UP000831684"/>
    </source>
</evidence>
<accession>A0A9E7A4Q8</accession>
<feature type="compositionally biased region" description="Basic residues" evidence="1">
    <location>
        <begin position="137"/>
        <end position="156"/>
    </location>
</feature>
<reference evidence="2" key="1">
    <citation type="submission" date="2021-09" db="EMBL/GenBank/DDBJ databases">
        <title>Network and meta-omics reveal the key degrader and cooperation patterns in an efficient 1,4-dioxane-degrading microbial community.</title>
        <authorList>
            <person name="Dai C."/>
        </authorList>
    </citation>
    <scope>NUCLEOTIDE SEQUENCE</scope>
    <source>
        <strain evidence="2">ZM13</strain>
    </source>
</reference>
<gene>
    <name evidence="2" type="ORF">K9D25_11930</name>
</gene>
<dbReference type="AlphaFoldDB" id="A0A9E7A4Q8"/>
<dbReference type="EMBL" id="CP083239">
    <property type="protein sequence ID" value="UOK69468.1"/>
    <property type="molecule type" value="Genomic_DNA"/>
</dbReference>
<dbReference type="RefSeq" id="WP_244375394.1">
    <property type="nucleotide sequence ID" value="NZ_CP083239.1"/>
</dbReference>
<dbReference type="Proteomes" id="UP000831684">
    <property type="component" value="Chromosome"/>
</dbReference>
<evidence type="ECO:0000313" key="2">
    <source>
        <dbReference type="EMBL" id="UOK69468.1"/>
    </source>
</evidence>